<evidence type="ECO:0000256" key="2">
    <source>
        <dbReference type="SAM" id="MobiDB-lite"/>
    </source>
</evidence>
<comment type="caution">
    <text evidence="4">The sequence shown here is derived from an EMBL/GenBank/DDBJ whole genome shotgun (WGS) entry which is preliminary data.</text>
</comment>
<dbReference type="Proteomes" id="UP000789508">
    <property type="component" value="Unassembled WGS sequence"/>
</dbReference>
<proteinExistence type="predicted"/>
<dbReference type="GO" id="GO:0005524">
    <property type="term" value="F:ATP binding"/>
    <property type="evidence" value="ECO:0007669"/>
    <property type="project" value="InterPro"/>
</dbReference>
<dbReference type="InterPro" id="IPR006935">
    <property type="entry name" value="Helicase/UvrB_N"/>
</dbReference>
<sequence>IINEEEAKKEIQEFIDNSDFSLLIENVKEIENKDLSNFKEKKVYPMNIPYDIRESLERDLKKEIIEVICEEKNYVDNTIHELTAEENQVSILNLILKELVKRGKVVINDPKNRESKVMVDQIRVIDKKKLGEKAELREPNKKAVQTFLIHYYQTKDQNEYILSVATGKIIREKTINNFSLNKPNSLADKLTIRPPHIIDIKNFHTAKTTDKNSVKLFIFTVQSLTQAKGKTARKTSNYDELLGQSLREHLSRLDDLVILADEHHLYYGERFSEAIRELKPKILIGLTGTPHEKTPTKEIIFDIEEAEEIRTSLIVNCEFPPKNILQVDSSKITDDLAQGLQNIDNLQSPTRIIVAVATFIEQIIGRGLRLPFGSYTPKEALNNLEIIMHDNFKELLDVRKSLKSNFFGISDEVDRVSSGNDFPQNNPESPNFLSNPEEPITGFPLQTSGEREQDILNQNQTLIEPNKIKEKFTLKILRQKYLENCQEQLKKLTREIFKELYINQNEAHQEVIEKTFNYYRKLNCETVTENLAEEFIKKSKDENDIHWLVEIKDDNNPNPEIEEKKQAAKDKCHEGIPKGKEMQIEGTIICKECALIIEKESKEKVVARCWNCNCLISTGELVHEISRNDSKGWISRFSLNLENYEKMAQCDDCYLEWRNKVKKGEKWLKAKDIDPLISARNFLQKALREAKTELEIAGTIQAFERSFSNKAGLESLIPDAES</sequence>
<dbReference type="GO" id="GO:0016787">
    <property type="term" value="F:hydrolase activity"/>
    <property type="evidence" value="ECO:0007669"/>
    <property type="project" value="InterPro"/>
</dbReference>
<organism evidence="4 5">
    <name type="scientific">Ambispora leptoticha</name>
    <dbReference type="NCBI Taxonomy" id="144679"/>
    <lineage>
        <taxon>Eukaryota</taxon>
        <taxon>Fungi</taxon>
        <taxon>Fungi incertae sedis</taxon>
        <taxon>Mucoromycota</taxon>
        <taxon>Glomeromycotina</taxon>
        <taxon>Glomeromycetes</taxon>
        <taxon>Archaeosporales</taxon>
        <taxon>Ambisporaceae</taxon>
        <taxon>Ambispora</taxon>
    </lineage>
</organism>
<protein>
    <submittedName>
        <fullName evidence="4">13256_t:CDS:1</fullName>
    </submittedName>
</protein>
<dbReference type="InterPro" id="IPR027417">
    <property type="entry name" value="P-loop_NTPase"/>
</dbReference>
<keyword evidence="1" id="KW-0378">Hydrolase</keyword>
<keyword evidence="5" id="KW-1185">Reference proteome</keyword>
<keyword evidence="1" id="KW-0347">Helicase</keyword>
<dbReference type="OrthoDB" id="2349625at2759"/>
<gene>
    <name evidence="4" type="ORF">ALEPTO_LOCUS10123</name>
</gene>
<dbReference type="Gene3D" id="3.40.50.300">
    <property type="entry name" value="P-loop containing nucleotide triphosphate hydrolases"/>
    <property type="match status" value="1"/>
</dbReference>
<dbReference type="Pfam" id="PF04851">
    <property type="entry name" value="ResIII"/>
    <property type="match status" value="1"/>
</dbReference>
<dbReference type="AlphaFoldDB" id="A0A9N9DZU8"/>
<evidence type="ECO:0000259" key="3">
    <source>
        <dbReference type="Pfam" id="PF04851"/>
    </source>
</evidence>
<keyword evidence="1" id="KW-0547">Nucleotide-binding</keyword>
<keyword evidence="1" id="KW-0067">ATP-binding</keyword>
<evidence type="ECO:0000313" key="5">
    <source>
        <dbReference type="Proteomes" id="UP000789508"/>
    </source>
</evidence>
<evidence type="ECO:0000313" key="4">
    <source>
        <dbReference type="EMBL" id="CAG8654379.1"/>
    </source>
</evidence>
<evidence type="ECO:0000256" key="1">
    <source>
        <dbReference type="ARBA" id="ARBA00022806"/>
    </source>
</evidence>
<dbReference type="GO" id="GO:0003677">
    <property type="term" value="F:DNA binding"/>
    <property type="evidence" value="ECO:0007669"/>
    <property type="project" value="InterPro"/>
</dbReference>
<dbReference type="SUPFAM" id="SSF52540">
    <property type="entry name" value="P-loop containing nucleoside triphosphate hydrolases"/>
    <property type="match status" value="1"/>
</dbReference>
<reference evidence="4" key="1">
    <citation type="submission" date="2021-06" db="EMBL/GenBank/DDBJ databases">
        <authorList>
            <person name="Kallberg Y."/>
            <person name="Tangrot J."/>
            <person name="Rosling A."/>
        </authorList>
    </citation>
    <scope>NUCLEOTIDE SEQUENCE</scope>
    <source>
        <strain evidence="4">FL130A</strain>
    </source>
</reference>
<name>A0A9N9DZU8_9GLOM</name>
<accession>A0A9N9DZU8</accession>
<feature type="domain" description="Helicase/UvrB N-terminal" evidence="3">
    <location>
        <begin position="144"/>
        <end position="291"/>
    </location>
</feature>
<dbReference type="GO" id="GO:0004386">
    <property type="term" value="F:helicase activity"/>
    <property type="evidence" value="ECO:0007669"/>
    <property type="project" value="UniProtKB-KW"/>
</dbReference>
<dbReference type="EMBL" id="CAJVPS010009941">
    <property type="protein sequence ID" value="CAG8654379.1"/>
    <property type="molecule type" value="Genomic_DNA"/>
</dbReference>
<feature type="non-terminal residue" evidence="4">
    <location>
        <position position="722"/>
    </location>
</feature>
<feature type="compositionally biased region" description="Polar residues" evidence="2">
    <location>
        <begin position="417"/>
        <end position="434"/>
    </location>
</feature>
<feature type="region of interest" description="Disordered" evidence="2">
    <location>
        <begin position="417"/>
        <end position="443"/>
    </location>
</feature>